<keyword evidence="4" id="KW-0238">DNA-binding</keyword>
<evidence type="ECO:0000256" key="2">
    <source>
        <dbReference type="ARBA" id="ARBA00022898"/>
    </source>
</evidence>
<dbReference type="InterPro" id="IPR015424">
    <property type="entry name" value="PyrdxlP-dep_Trfase"/>
</dbReference>
<dbReference type="InterPro" id="IPR004839">
    <property type="entry name" value="Aminotransferase_I/II_large"/>
</dbReference>
<evidence type="ECO:0000256" key="4">
    <source>
        <dbReference type="ARBA" id="ARBA00023125"/>
    </source>
</evidence>
<feature type="domain" description="HTH gntR-type" evidence="7">
    <location>
        <begin position="21"/>
        <end position="89"/>
    </location>
</feature>
<name>A0ABW5GPL3_9PSEU</name>
<keyword evidence="9" id="KW-1185">Reference proteome</keyword>
<dbReference type="PANTHER" id="PTHR46577">
    <property type="entry name" value="HTH-TYPE TRANSCRIPTIONAL REGULATORY PROTEIN GABR"/>
    <property type="match status" value="1"/>
</dbReference>
<dbReference type="Gene3D" id="3.90.1150.10">
    <property type="entry name" value="Aspartate Aminotransferase, domain 1"/>
    <property type="match status" value="1"/>
</dbReference>
<dbReference type="InterPro" id="IPR015422">
    <property type="entry name" value="PyrdxlP-dep_Trfase_small"/>
</dbReference>
<dbReference type="CDD" id="cd00609">
    <property type="entry name" value="AAT_like"/>
    <property type="match status" value="1"/>
</dbReference>
<comment type="similarity">
    <text evidence="1">In the C-terminal section; belongs to the class-I pyridoxal-phosphate-dependent aminotransferase family.</text>
</comment>
<keyword evidence="5" id="KW-0804">Transcription</keyword>
<dbReference type="SUPFAM" id="SSF53383">
    <property type="entry name" value="PLP-dependent transferases"/>
    <property type="match status" value="1"/>
</dbReference>
<dbReference type="GO" id="GO:0008483">
    <property type="term" value="F:transaminase activity"/>
    <property type="evidence" value="ECO:0007669"/>
    <property type="project" value="UniProtKB-KW"/>
</dbReference>
<evidence type="ECO:0000313" key="8">
    <source>
        <dbReference type="EMBL" id="MFD2462832.1"/>
    </source>
</evidence>
<reference evidence="9" key="1">
    <citation type="journal article" date="2019" name="Int. J. Syst. Evol. Microbiol.">
        <title>The Global Catalogue of Microorganisms (GCM) 10K type strain sequencing project: providing services to taxonomists for standard genome sequencing and annotation.</title>
        <authorList>
            <consortium name="The Broad Institute Genomics Platform"/>
            <consortium name="The Broad Institute Genome Sequencing Center for Infectious Disease"/>
            <person name="Wu L."/>
            <person name="Ma J."/>
        </authorList>
    </citation>
    <scope>NUCLEOTIDE SEQUENCE [LARGE SCALE GENOMIC DNA]</scope>
    <source>
        <strain evidence="9">CGMCC 4.7643</strain>
    </source>
</reference>
<gene>
    <name evidence="8" type="ORF">ACFSYJ_29765</name>
</gene>
<protein>
    <submittedName>
        <fullName evidence="8">PLP-dependent aminotransferase family protein</fullName>
    </submittedName>
</protein>
<dbReference type="InterPro" id="IPR015421">
    <property type="entry name" value="PyrdxlP-dep_Trfase_major"/>
</dbReference>
<dbReference type="InterPro" id="IPR036388">
    <property type="entry name" value="WH-like_DNA-bd_sf"/>
</dbReference>
<evidence type="ECO:0000256" key="3">
    <source>
        <dbReference type="ARBA" id="ARBA00023015"/>
    </source>
</evidence>
<evidence type="ECO:0000313" key="9">
    <source>
        <dbReference type="Proteomes" id="UP001597419"/>
    </source>
</evidence>
<dbReference type="SUPFAM" id="SSF46785">
    <property type="entry name" value="Winged helix' DNA-binding domain"/>
    <property type="match status" value="1"/>
</dbReference>
<dbReference type="CDD" id="cd07377">
    <property type="entry name" value="WHTH_GntR"/>
    <property type="match status" value="1"/>
</dbReference>
<dbReference type="Gene3D" id="3.40.640.10">
    <property type="entry name" value="Type I PLP-dependent aspartate aminotransferase-like (Major domain)"/>
    <property type="match status" value="1"/>
</dbReference>
<dbReference type="InterPro" id="IPR036390">
    <property type="entry name" value="WH_DNA-bd_sf"/>
</dbReference>
<dbReference type="InterPro" id="IPR051446">
    <property type="entry name" value="HTH_trans_reg/aminotransferase"/>
</dbReference>
<keyword evidence="2" id="KW-0663">Pyridoxal phosphate</keyword>
<dbReference type="Proteomes" id="UP001597419">
    <property type="component" value="Unassembled WGS sequence"/>
</dbReference>
<evidence type="ECO:0000259" key="7">
    <source>
        <dbReference type="PROSITE" id="PS50949"/>
    </source>
</evidence>
<keyword evidence="6" id="KW-0045">Antibiotic biosynthesis</keyword>
<comment type="caution">
    <text evidence="8">The sequence shown here is derived from an EMBL/GenBank/DDBJ whole genome shotgun (WGS) entry which is preliminary data.</text>
</comment>
<dbReference type="InterPro" id="IPR000524">
    <property type="entry name" value="Tscrpt_reg_HTH_GntR"/>
</dbReference>
<dbReference type="Pfam" id="PF00155">
    <property type="entry name" value="Aminotran_1_2"/>
    <property type="match status" value="1"/>
</dbReference>
<dbReference type="EMBL" id="JBHUKU010000020">
    <property type="protein sequence ID" value="MFD2462832.1"/>
    <property type="molecule type" value="Genomic_DNA"/>
</dbReference>
<evidence type="ECO:0000256" key="1">
    <source>
        <dbReference type="ARBA" id="ARBA00005384"/>
    </source>
</evidence>
<sequence>MDQDLGWWVRVALDGWAARPGPRYRRVAEGVAAAIERGLLAAGDRLPAERLLAEGLGLSRGTVVRCFDELAGAGLVERRQGAGTYVRARPAWTQAPRRSAASALLQRRLDEDRETIDLSLSVPAGTEHLPVVAAGDPAEWRGHGLHPAGLPELRAALATHLTHRLGLPTTAEQLIVTSGAQHALTLIAAAAVSVDRTVITACPTYPGLAGALAGRGGRLLGVGVDSLGIDAQAVRRAASRLASPVIYVDPCGHNPTGALLARSRREPLLAAARAGDGLLVEDLAQAGLTLDEDAEPVAPLAASDESVVAVGSLSKMFWAGLRIGWIRAPAALRGHLLRLRSANDLAPGVPGQWYATRLLAAADEAWSGKLRAALAARRDLLVTALRRRLPAWEVEPPAAGLSVYARLPVADSETYAHRAARYGVLVTPGAACCVDRRHFAGVRLSFAESPHTLDAAVDRLAAAWEEHSRDVAATRGRA</sequence>
<dbReference type="PANTHER" id="PTHR46577:SF1">
    <property type="entry name" value="HTH-TYPE TRANSCRIPTIONAL REGULATORY PROTEIN GABR"/>
    <property type="match status" value="1"/>
</dbReference>
<dbReference type="RefSeq" id="WP_345393192.1">
    <property type="nucleotide sequence ID" value="NZ_BAABHG010000005.1"/>
</dbReference>
<dbReference type="SMART" id="SM00345">
    <property type="entry name" value="HTH_GNTR"/>
    <property type="match status" value="1"/>
</dbReference>
<keyword evidence="3" id="KW-0805">Transcription regulation</keyword>
<proteinExistence type="inferred from homology"/>
<dbReference type="PROSITE" id="PS50949">
    <property type="entry name" value="HTH_GNTR"/>
    <property type="match status" value="1"/>
</dbReference>
<evidence type="ECO:0000256" key="6">
    <source>
        <dbReference type="ARBA" id="ARBA00023194"/>
    </source>
</evidence>
<keyword evidence="8" id="KW-0032">Aminotransferase</keyword>
<dbReference type="Pfam" id="PF00392">
    <property type="entry name" value="GntR"/>
    <property type="match status" value="1"/>
</dbReference>
<keyword evidence="8" id="KW-0808">Transferase</keyword>
<dbReference type="Gene3D" id="1.10.10.10">
    <property type="entry name" value="Winged helix-like DNA-binding domain superfamily/Winged helix DNA-binding domain"/>
    <property type="match status" value="1"/>
</dbReference>
<organism evidence="8 9">
    <name type="scientific">Amycolatopsis samaneae</name>
    <dbReference type="NCBI Taxonomy" id="664691"/>
    <lineage>
        <taxon>Bacteria</taxon>
        <taxon>Bacillati</taxon>
        <taxon>Actinomycetota</taxon>
        <taxon>Actinomycetes</taxon>
        <taxon>Pseudonocardiales</taxon>
        <taxon>Pseudonocardiaceae</taxon>
        <taxon>Amycolatopsis</taxon>
    </lineage>
</organism>
<accession>A0ABW5GPL3</accession>
<evidence type="ECO:0000256" key="5">
    <source>
        <dbReference type="ARBA" id="ARBA00023163"/>
    </source>
</evidence>